<comment type="caution">
    <text evidence="2">The sequence shown here is derived from an EMBL/GenBank/DDBJ whole genome shotgun (WGS) entry which is preliminary data.</text>
</comment>
<dbReference type="InterPro" id="IPR032710">
    <property type="entry name" value="NTF2-like_dom_sf"/>
</dbReference>
<dbReference type="SUPFAM" id="SSF54427">
    <property type="entry name" value="NTF2-like"/>
    <property type="match status" value="1"/>
</dbReference>
<organism evidence="2 3">
    <name type="scientific">Popillia japonica</name>
    <name type="common">Japanese beetle</name>
    <dbReference type="NCBI Taxonomy" id="7064"/>
    <lineage>
        <taxon>Eukaryota</taxon>
        <taxon>Metazoa</taxon>
        <taxon>Ecdysozoa</taxon>
        <taxon>Arthropoda</taxon>
        <taxon>Hexapoda</taxon>
        <taxon>Insecta</taxon>
        <taxon>Pterygota</taxon>
        <taxon>Neoptera</taxon>
        <taxon>Endopterygota</taxon>
        <taxon>Coleoptera</taxon>
        <taxon>Polyphaga</taxon>
        <taxon>Scarabaeiformia</taxon>
        <taxon>Scarabaeidae</taxon>
        <taxon>Rutelinae</taxon>
        <taxon>Popillia</taxon>
    </lineage>
</organism>
<dbReference type="Pfam" id="PF15008">
    <property type="entry name" value="DUF4518"/>
    <property type="match status" value="1"/>
</dbReference>
<evidence type="ECO:0000259" key="1">
    <source>
        <dbReference type="PROSITE" id="PS50177"/>
    </source>
</evidence>
<dbReference type="AlphaFoldDB" id="A0AAW1LS15"/>
<feature type="domain" description="NTF2" evidence="1">
    <location>
        <begin position="134"/>
        <end position="261"/>
    </location>
</feature>
<evidence type="ECO:0000313" key="2">
    <source>
        <dbReference type="EMBL" id="KAK9736692.1"/>
    </source>
</evidence>
<keyword evidence="3" id="KW-1185">Reference proteome</keyword>
<proteinExistence type="predicted"/>
<name>A0AAW1LS15_POPJA</name>
<dbReference type="EMBL" id="JASPKY010000110">
    <property type="protein sequence ID" value="KAK9736692.1"/>
    <property type="molecule type" value="Genomic_DNA"/>
</dbReference>
<accession>A0AAW1LS15</accession>
<reference evidence="2 3" key="1">
    <citation type="journal article" date="2024" name="BMC Genomics">
        <title>De novo assembly and annotation of Popillia japonica's genome with initial clues to its potential as an invasive pest.</title>
        <authorList>
            <person name="Cucini C."/>
            <person name="Boschi S."/>
            <person name="Funari R."/>
            <person name="Cardaioli E."/>
            <person name="Iannotti N."/>
            <person name="Marturano G."/>
            <person name="Paoli F."/>
            <person name="Bruttini M."/>
            <person name="Carapelli A."/>
            <person name="Frati F."/>
            <person name="Nardi F."/>
        </authorList>
    </citation>
    <scope>NUCLEOTIDE SEQUENCE [LARGE SCALE GENOMIC DNA]</scope>
    <source>
        <strain evidence="2">DMR45628</strain>
    </source>
</reference>
<dbReference type="Proteomes" id="UP001458880">
    <property type="component" value="Unassembled WGS sequence"/>
</dbReference>
<gene>
    <name evidence="2" type="ORF">QE152_g11387</name>
</gene>
<sequence length="288" mass="32643">MSNALALQGIKDLLKTLNSEDLQGLTATVTQGLLKERRKSRQDAIEVILKYSPDILSILKRRVVTRDVLFNYLHDRNVTVELPTTKDKLVAKVCEIWNLPIFKDIKASAEDLKPATIISNQQEIKSTESNVNVMAKQFAQWFYEMMNSNEYIDPDHFYLDARLVLHLISNNAEITEEIESPKPIVEVLFKTKTEHNLFFNPNLNSEGIQGRLDPHGLVMVLACGTLHSNNLCVGVFEHVFALARDPYCDNNWKIKNTQLNLRSKTDNTITPSLSDNELTSSFLSLPSA</sequence>
<protein>
    <recommendedName>
        <fullName evidence="1">NTF2 domain-containing protein</fullName>
    </recommendedName>
</protein>
<evidence type="ECO:0000313" key="3">
    <source>
        <dbReference type="Proteomes" id="UP001458880"/>
    </source>
</evidence>
<dbReference type="InterPro" id="IPR018222">
    <property type="entry name" value="Nuclear_transport_factor_2_euk"/>
</dbReference>
<dbReference type="PROSITE" id="PS50177">
    <property type="entry name" value="NTF2_DOMAIN"/>
    <property type="match status" value="1"/>
</dbReference>
<dbReference type="PANTHER" id="PTHR21084">
    <property type="entry name" value="DENSE INCISORS"/>
    <property type="match status" value="1"/>
</dbReference>
<dbReference type="Gene3D" id="3.10.450.50">
    <property type="match status" value="1"/>
</dbReference>
<dbReference type="PANTHER" id="PTHR21084:SF1">
    <property type="entry name" value="DENSE INCISORS"/>
    <property type="match status" value="1"/>
</dbReference>
<dbReference type="InterPro" id="IPR026698">
    <property type="entry name" value="UPF_C3orf38"/>
</dbReference>